<dbReference type="Proteomes" id="UP000566819">
    <property type="component" value="Unassembled WGS sequence"/>
</dbReference>
<keyword evidence="3" id="KW-1185">Reference proteome</keyword>
<evidence type="ECO:0000259" key="1">
    <source>
        <dbReference type="Pfam" id="PF17111"/>
    </source>
</evidence>
<dbReference type="EMBL" id="JAAMPI010000228">
    <property type="protein sequence ID" value="KAF4633835.1"/>
    <property type="molecule type" value="Genomic_DNA"/>
</dbReference>
<sequence>MSGLEVAAAVIGITDVAIKSIKGLYDKAQEYRDAPESVQCFRDEITGLQTNLSGLEFLNNANNNTKEQVRKIGLDQYVNSCGGACTQFEAKLAKWTKHDQGKSFRDRMNILRNKTAVQKFTSQVRNTSRLVSLAVGILTLEKVTDTEDLIKKVAQFKIATQYEIDANVAELKKIKEEEDDDDAELDLEEEGTNLQAFMKKLDTVAERLGSIKVDQTIGNVKTAKGAQAQVGMSETVADKVRKQKIGDVETQGKAQALALEEWGKIGLPNTGAYVTLALEERRLWG</sequence>
<feature type="domain" description="Azaphilone pigments biosynthesis cluster protein L N-terminal" evidence="1">
    <location>
        <begin position="4"/>
        <end position="192"/>
    </location>
</feature>
<reference evidence="2 3" key="1">
    <citation type="submission" date="2020-03" db="EMBL/GenBank/DDBJ databases">
        <title>Draft Genome Sequence of Cudoniella acicularis.</title>
        <authorList>
            <person name="Buettner E."/>
            <person name="Kellner H."/>
        </authorList>
    </citation>
    <scope>NUCLEOTIDE SEQUENCE [LARGE SCALE GENOMIC DNA]</scope>
    <source>
        <strain evidence="2 3">DSM 108380</strain>
    </source>
</reference>
<dbReference type="InterPro" id="IPR031348">
    <property type="entry name" value="PigL_N"/>
</dbReference>
<proteinExistence type="predicted"/>
<dbReference type="AlphaFoldDB" id="A0A8H4RRW8"/>
<evidence type="ECO:0000313" key="2">
    <source>
        <dbReference type="EMBL" id="KAF4633835.1"/>
    </source>
</evidence>
<comment type="caution">
    <text evidence="2">The sequence shown here is derived from an EMBL/GenBank/DDBJ whole genome shotgun (WGS) entry which is preliminary data.</text>
</comment>
<name>A0A8H4RRW8_9HELO</name>
<dbReference type="Pfam" id="PF17111">
    <property type="entry name" value="PigL_N"/>
    <property type="match status" value="1"/>
</dbReference>
<gene>
    <name evidence="2" type="ORF">G7Y89_g4279</name>
</gene>
<accession>A0A8H4RRW8</accession>
<protein>
    <recommendedName>
        <fullName evidence="1">Azaphilone pigments biosynthesis cluster protein L N-terminal domain-containing protein</fullName>
    </recommendedName>
</protein>
<dbReference type="OrthoDB" id="432483at2759"/>
<organism evidence="2 3">
    <name type="scientific">Cudoniella acicularis</name>
    <dbReference type="NCBI Taxonomy" id="354080"/>
    <lineage>
        <taxon>Eukaryota</taxon>
        <taxon>Fungi</taxon>
        <taxon>Dikarya</taxon>
        <taxon>Ascomycota</taxon>
        <taxon>Pezizomycotina</taxon>
        <taxon>Leotiomycetes</taxon>
        <taxon>Helotiales</taxon>
        <taxon>Tricladiaceae</taxon>
        <taxon>Cudoniella</taxon>
    </lineage>
</organism>
<evidence type="ECO:0000313" key="3">
    <source>
        <dbReference type="Proteomes" id="UP000566819"/>
    </source>
</evidence>